<evidence type="ECO:0000256" key="1">
    <source>
        <dbReference type="SAM" id="MobiDB-lite"/>
    </source>
</evidence>
<dbReference type="KEGG" id="aau:AAur_3470"/>
<proteinExistence type="predicted"/>
<dbReference type="Proteomes" id="UP000000637">
    <property type="component" value="Chromosome"/>
</dbReference>
<accession>A1RAA1</accession>
<keyword evidence="3" id="KW-1185">Reference proteome</keyword>
<evidence type="ECO:0000313" key="3">
    <source>
        <dbReference type="Proteomes" id="UP000000637"/>
    </source>
</evidence>
<protein>
    <submittedName>
        <fullName evidence="2">Uncharacterized protein</fullName>
    </submittedName>
</protein>
<dbReference type="HOGENOM" id="CLU_1802095_0_0_11"/>
<evidence type="ECO:0000313" key="2">
    <source>
        <dbReference type="EMBL" id="ABM06775.1"/>
    </source>
</evidence>
<dbReference type="OrthoDB" id="4954416at2"/>
<name>A1RAA1_PAEAT</name>
<organism evidence="2 3">
    <name type="scientific">Paenarthrobacter aurescens (strain TC1)</name>
    <dbReference type="NCBI Taxonomy" id="290340"/>
    <lineage>
        <taxon>Bacteria</taxon>
        <taxon>Bacillati</taxon>
        <taxon>Actinomycetota</taxon>
        <taxon>Actinomycetes</taxon>
        <taxon>Micrococcales</taxon>
        <taxon>Micrococcaceae</taxon>
        <taxon>Paenarthrobacter</taxon>
    </lineage>
</organism>
<feature type="region of interest" description="Disordered" evidence="1">
    <location>
        <begin position="1"/>
        <end position="143"/>
    </location>
</feature>
<gene>
    <name evidence="2" type="ordered locus">AAur_3470</name>
</gene>
<sequence>MDMPPAALIGSKSSINTFTALERTGLMDKQNATPEEEVGGYGTPTAEQEAGGGQAQPRVEEDIEEASLGEGTGAPNLSHLNPEDSDSSGEPGAGRFGGTDEQYLAEQSTQPDGNDDGLPDGSGNDLPQEESPNDDDDESFDAG</sequence>
<dbReference type="EMBL" id="CP000474">
    <property type="protein sequence ID" value="ABM06775.1"/>
    <property type="molecule type" value="Genomic_DNA"/>
</dbReference>
<dbReference type="AlphaFoldDB" id="A1RAA1"/>
<dbReference type="STRING" id="290340.AAur_3470"/>
<feature type="compositionally biased region" description="Acidic residues" evidence="1">
    <location>
        <begin position="127"/>
        <end position="143"/>
    </location>
</feature>
<dbReference type="RefSeq" id="WP_011776089.1">
    <property type="nucleotide sequence ID" value="NC_008711.1"/>
</dbReference>
<reference evidence="2 3" key="1">
    <citation type="journal article" date="2006" name="PLoS Genet.">
        <title>Secrets of soil survival revealed by the genome sequence of Arthrobacter aurescens TC1.</title>
        <authorList>
            <person name="Mongodin E.F."/>
            <person name="Shapir N."/>
            <person name="Daugherty S.C."/>
            <person name="DeBoy R.T."/>
            <person name="Emerson J.B."/>
            <person name="Shvartzbeyn A."/>
            <person name="Radune D."/>
            <person name="Vamathevan J."/>
            <person name="Riggs F."/>
            <person name="Grinberg V."/>
            <person name="Khouri H."/>
            <person name="Wackett L.P."/>
            <person name="Nelson K.E."/>
            <person name="Sadowsky M.J."/>
        </authorList>
    </citation>
    <scope>NUCLEOTIDE SEQUENCE [LARGE SCALE GENOMIC DNA]</scope>
    <source>
        <strain evidence="2 3">TC1</strain>
    </source>
</reference>